<gene>
    <name evidence="8" type="ORF">SAMN02745746_02900</name>
</gene>
<dbReference type="RefSeq" id="WP_085277034.1">
    <property type="nucleotide sequence ID" value="NZ_FXAG01000017.1"/>
</dbReference>
<dbReference type="Pfam" id="PF03600">
    <property type="entry name" value="CitMHS"/>
    <property type="match status" value="1"/>
</dbReference>
<reference evidence="9" key="1">
    <citation type="submission" date="2017-04" db="EMBL/GenBank/DDBJ databases">
        <authorList>
            <person name="Varghese N."/>
            <person name="Submissions S."/>
        </authorList>
    </citation>
    <scope>NUCLEOTIDE SEQUENCE [LARGE SCALE GENOMIC DNA]</scope>
    <source>
        <strain evidence="9">DSM 22618</strain>
    </source>
</reference>
<feature type="transmembrane region" description="Helical" evidence="6">
    <location>
        <begin position="26"/>
        <end position="44"/>
    </location>
</feature>
<evidence type="ECO:0000313" key="9">
    <source>
        <dbReference type="Proteomes" id="UP000192920"/>
    </source>
</evidence>
<organism evidence="8 9">
    <name type="scientific">Pseudogulbenkiania subflava DSM 22618</name>
    <dbReference type="NCBI Taxonomy" id="1123014"/>
    <lineage>
        <taxon>Bacteria</taxon>
        <taxon>Pseudomonadati</taxon>
        <taxon>Pseudomonadota</taxon>
        <taxon>Betaproteobacteria</taxon>
        <taxon>Neisseriales</taxon>
        <taxon>Chromobacteriaceae</taxon>
        <taxon>Pseudogulbenkiania</taxon>
    </lineage>
</organism>
<feature type="transmembrane region" description="Helical" evidence="6">
    <location>
        <begin position="241"/>
        <end position="274"/>
    </location>
</feature>
<protein>
    <submittedName>
        <fullName evidence="8">Citrate-Mg2+:H+ or citrate-Ca2+:H+ symporter, CitMHS family</fullName>
    </submittedName>
</protein>
<proteinExistence type="predicted"/>
<dbReference type="EMBL" id="FXAG01000017">
    <property type="protein sequence ID" value="SMF38553.1"/>
    <property type="molecule type" value="Genomic_DNA"/>
</dbReference>
<evidence type="ECO:0000256" key="1">
    <source>
        <dbReference type="ARBA" id="ARBA00004141"/>
    </source>
</evidence>
<keyword evidence="4 6" id="KW-1133">Transmembrane helix</keyword>
<keyword evidence="3 6" id="KW-0812">Transmembrane</keyword>
<sequence length="442" mass="46718">MLALLGLATIVVLLMAIMSNKMSPLVALIAVPIIAALIGGFGLGTSKFIVDGIKSIAPVASMFVFAILFFGIVTDAGLMDPIIDRILRVVGTHPPRIVVGSALLALLIHLDGSGAVCFLITIPAMLPLYERLGLDKRILACVVSMAAGVNFLPWTGPMIRSAAALKVPATEIFNPLIIVQAIGLVFVFTTAYLLGKREERRLNLHGLRSVGAKVVTTNPADGVSPRTQTDDERGMRRPQLFWVNLGLTLIVMGVMIFGIVDPVVMFMIGTVLALMINYPDVKMQKARVDAHAKAALMMAGILLAAGAFTGIMTGTKMLAAMAQSAVALVPPAMAQHIPVVLATISMPLSMLFDPDSFYFGVMPVVAEVYKNFGGNPIQIAQAAVLGQMTTGFPVSPLTPATFLIVGLTGIGLGEHQKFTIPFLFAASLIMTISAVALGVFPL</sequence>
<accession>A0A1Y6C5T3</accession>
<comment type="subcellular location">
    <subcellularLocation>
        <location evidence="1">Membrane</location>
        <topology evidence="1">Multi-pass membrane protein</topology>
    </subcellularLocation>
</comment>
<feature type="transmembrane region" description="Helical" evidence="6">
    <location>
        <begin position="325"/>
        <end position="352"/>
    </location>
</feature>
<dbReference type="InterPro" id="IPR014738">
    <property type="entry name" value="Citrate_transporter"/>
</dbReference>
<keyword evidence="2" id="KW-0813">Transport</keyword>
<dbReference type="InterPro" id="IPR004680">
    <property type="entry name" value="Cit_transptr-like_dom"/>
</dbReference>
<keyword evidence="9" id="KW-1185">Reference proteome</keyword>
<evidence type="ECO:0000256" key="3">
    <source>
        <dbReference type="ARBA" id="ARBA00022692"/>
    </source>
</evidence>
<feature type="transmembrane region" description="Helical" evidence="6">
    <location>
        <begin position="98"/>
        <end position="126"/>
    </location>
</feature>
<dbReference type="AlphaFoldDB" id="A0A1Y6C5T3"/>
<evidence type="ECO:0000313" key="8">
    <source>
        <dbReference type="EMBL" id="SMF38553.1"/>
    </source>
</evidence>
<dbReference type="GO" id="GO:0005886">
    <property type="term" value="C:plasma membrane"/>
    <property type="evidence" value="ECO:0007669"/>
    <property type="project" value="TreeGrafter"/>
</dbReference>
<dbReference type="GO" id="GO:0015128">
    <property type="term" value="F:gluconate transmembrane transporter activity"/>
    <property type="evidence" value="ECO:0007669"/>
    <property type="project" value="InterPro"/>
</dbReference>
<evidence type="ECO:0000256" key="2">
    <source>
        <dbReference type="ARBA" id="ARBA00022448"/>
    </source>
</evidence>
<feature type="transmembrane region" description="Helical" evidence="6">
    <location>
        <begin position="420"/>
        <end position="440"/>
    </location>
</feature>
<dbReference type="PANTHER" id="PTHR30354">
    <property type="entry name" value="GNT FAMILY GLUCONATE TRANSPORTER"/>
    <property type="match status" value="1"/>
</dbReference>
<feature type="transmembrane region" description="Helical" evidence="6">
    <location>
        <begin position="176"/>
        <end position="195"/>
    </location>
</feature>
<dbReference type="InterPro" id="IPR003474">
    <property type="entry name" value="Glcn_transporter"/>
</dbReference>
<evidence type="ECO:0000256" key="4">
    <source>
        <dbReference type="ARBA" id="ARBA00022989"/>
    </source>
</evidence>
<dbReference type="STRING" id="1123014.SAMN02745746_02900"/>
<name>A0A1Y6C5T3_9NEIS</name>
<feature type="domain" description="Citrate transporter-like" evidence="7">
    <location>
        <begin position="14"/>
        <end position="384"/>
    </location>
</feature>
<feature type="transmembrane region" description="Helical" evidence="6">
    <location>
        <begin position="294"/>
        <end position="313"/>
    </location>
</feature>
<evidence type="ECO:0000259" key="7">
    <source>
        <dbReference type="Pfam" id="PF03600"/>
    </source>
</evidence>
<feature type="transmembrane region" description="Helical" evidence="6">
    <location>
        <begin position="56"/>
        <end position="78"/>
    </location>
</feature>
<dbReference type="NCBIfam" id="TIGR00784">
    <property type="entry name" value="citMHS"/>
    <property type="match status" value="1"/>
</dbReference>
<dbReference type="PANTHER" id="PTHR30354:SF26">
    <property type="entry name" value="TRANSPORTER, PUTATIVE-RELATED"/>
    <property type="match status" value="1"/>
</dbReference>
<evidence type="ECO:0000256" key="6">
    <source>
        <dbReference type="SAM" id="Phobius"/>
    </source>
</evidence>
<feature type="transmembrane region" description="Helical" evidence="6">
    <location>
        <begin position="138"/>
        <end position="156"/>
    </location>
</feature>
<dbReference type="GO" id="GO:0015137">
    <property type="term" value="F:citrate transmembrane transporter activity"/>
    <property type="evidence" value="ECO:0007669"/>
    <property type="project" value="InterPro"/>
</dbReference>
<feature type="transmembrane region" description="Helical" evidence="6">
    <location>
        <begin position="394"/>
        <end position="413"/>
    </location>
</feature>
<evidence type="ECO:0000256" key="5">
    <source>
        <dbReference type="ARBA" id="ARBA00023136"/>
    </source>
</evidence>
<keyword evidence="5 6" id="KW-0472">Membrane</keyword>
<dbReference type="Proteomes" id="UP000192920">
    <property type="component" value="Unassembled WGS sequence"/>
</dbReference>